<proteinExistence type="predicted"/>
<protein>
    <submittedName>
        <fullName evidence="2">Uncharacterized protein</fullName>
    </submittedName>
</protein>
<accession>A0A9D2NLM8</accession>
<sequence>MSKSTNRNTKSKSSKRTIKQEEYGSDNKKIIWRFDKIDRAEKFAFDLERDDFNHKEFMDKLLSYSTMTWAEVKRQTHDDGRSKHHLIDIATLSKEAGDRFKVRELDEFSDNIFSFSLNNLWRIVGIRQGEFFDVLWHDPNHEVCPSKLKHT</sequence>
<dbReference type="AlphaFoldDB" id="A0A9D2NLM8"/>
<gene>
    <name evidence="2" type="ORF">H9761_20120</name>
</gene>
<comment type="caution">
    <text evidence="2">The sequence shown here is derived from an EMBL/GenBank/DDBJ whole genome shotgun (WGS) entry which is preliminary data.</text>
</comment>
<dbReference type="EMBL" id="DWWS01000074">
    <property type="protein sequence ID" value="HJC25969.1"/>
    <property type="molecule type" value="Genomic_DNA"/>
</dbReference>
<evidence type="ECO:0000256" key="1">
    <source>
        <dbReference type="SAM" id="MobiDB-lite"/>
    </source>
</evidence>
<organism evidence="2 3">
    <name type="scientific">Candidatus Eisenbergiella merdavium</name>
    <dbReference type="NCBI Taxonomy" id="2838551"/>
    <lineage>
        <taxon>Bacteria</taxon>
        <taxon>Bacillati</taxon>
        <taxon>Bacillota</taxon>
        <taxon>Clostridia</taxon>
        <taxon>Lachnospirales</taxon>
        <taxon>Lachnospiraceae</taxon>
        <taxon>Eisenbergiella</taxon>
    </lineage>
</organism>
<reference evidence="2" key="2">
    <citation type="submission" date="2021-04" db="EMBL/GenBank/DDBJ databases">
        <authorList>
            <person name="Gilroy R."/>
        </authorList>
    </citation>
    <scope>NUCLEOTIDE SEQUENCE</scope>
    <source>
        <strain evidence="2">USAMLcec2-132</strain>
    </source>
</reference>
<evidence type="ECO:0000313" key="3">
    <source>
        <dbReference type="Proteomes" id="UP000823891"/>
    </source>
</evidence>
<reference evidence="2" key="1">
    <citation type="journal article" date="2021" name="PeerJ">
        <title>Extensive microbial diversity within the chicken gut microbiome revealed by metagenomics and culture.</title>
        <authorList>
            <person name="Gilroy R."/>
            <person name="Ravi A."/>
            <person name="Getino M."/>
            <person name="Pursley I."/>
            <person name="Horton D.L."/>
            <person name="Alikhan N.F."/>
            <person name="Baker D."/>
            <person name="Gharbi K."/>
            <person name="Hall N."/>
            <person name="Watson M."/>
            <person name="Adriaenssens E.M."/>
            <person name="Foster-Nyarko E."/>
            <person name="Jarju S."/>
            <person name="Secka A."/>
            <person name="Antonio M."/>
            <person name="Oren A."/>
            <person name="Chaudhuri R.R."/>
            <person name="La Ragione R."/>
            <person name="Hildebrand F."/>
            <person name="Pallen M.J."/>
        </authorList>
    </citation>
    <scope>NUCLEOTIDE SEQUENCE</scope>
    <source>
        <strain evidence="2">USAMLcec2-132</strain>
    </source>
</reference>
<evidence type="ECO:0000313" key="2">
    <source>
        <dbReference type="EMBL" id="HJC25969.1"/>
    </source>
</evidence>
<dbReference type="Proteomes" id="UP000823891">
    <property type="component" value="Unassembled WGS sequence"/>
</dbReference>
<feature type="region of interest" description="Disordered" evidence="1">
    <location>
        <begin position="1"/>
        <end position="21"/>
    </location>
</feature>
<name>A0A9D2NLM8_9FIRM</name>